<comment type="subcellular location">
    <subcellularLocation>
        <location evidence="1">Cell inner membrane</location>
        <topology evidence="1">Multi-pass membrane protein</topology>
    </subcellularLocation>
</comment>
<evidence type="ECO:0000256" key="5">
    <source>
        <dbReference type="ARBA" id="ARBA00022692"/>
    </source>
</evidence>
<keyword evidence="4" id="KW-0997">Cell inner membrane</keyword>
<comment type="caution">
    <text evidence="10">The sequence shown here is derived from an EMBL/GenBank/DDBJ whole genome shotgun (WGS) entry which is preliminary data.</text>
</comment>
<dbReference type="NCBIfam" id="TIGR01620">
    <property type="entry name" value="hyp_HI0043"/>
    <property type="match status" value="1"/>
</dbReference>
<feature type="transmembrane region" description="Helical" evidence="9">
    <location>
        <begin position="212"/>
        <end position="231"/>
    </location>
</feature>
<evidence type="ECO:0000256" key="1">
    <source>
        <dbReference type="ARBA" id="ARBA00004429"/>
    </source>
</evidence>
<comment type="similarity">
    <text evidence="2">Belongs to the UPF0283 family.</text>
</comment>
<proteinExistence type="inferred from homology"/>
<evidence type="ECO:0000313" key="10">
    <source>
        <dbReference type="EMBL" id="GGB00996.1"/>
    </source>
</evidence>
<evidence type="ECO:0008006" key="12">
    <source>
        <dbReference type="Google" id="ProtNLM"/>
    </source>
</evidence>
<dbReference type="Proteomes" id="UP000651977">
    <property type="component" value="Unassembled WGS sequence"/>
</dbReference>
<evidence type="ECO:0000256" key="3">
    <source>
        <dbReference type="ARBA" id="ARBA00022475"/>
    </source>
</evidence>
<name>A0ABQ1HZ45_9ALTE</name>
<dbReference type="PANTHER" id="PTHR39342">
    <property type="entry name" value="UPF0283 MEMBRANE PROTEIN YCJF"/>
    <property type="match status" value="1"/>
</dbReference>
<dbReference type="RefSeq" id="WP_055734826.1">
    <property type="nucleotide sequence ID" value="NZ_BMDY01000006.1"/>
</dbReference>
<sequence>MSTPLKQRQEFTDEQLAEQLLEQASQAQPNKLAAKQVADESEQWQADADDEQPPINLELQPKRSNPWLKYGLIAALVIALGELGLSLVELWQSSPLRAAIYSAVVASLGIGSLVFGLKELRRLRRLKRYHQQQQHGQELMQIQQLDNGQAQRYCEQIAKLQGINDTEEYLKWQQWLNDSHSSQEIVNLYSETVLSPMDLRAKQAIAKWSSEAAILVAISPLALVDMLIMFWRNLKMIEELAKIYGIELGYLSRIRLTKSVFANMIYAAASEVVSDLGSDLLGAELTAKLSSKAAQGIGAGLLTARLGFKAIEQCRPIPWTSNNRPKTKQLKAMLLEKVKQKLSTKTEAN</sequence>
<keyword evidence="7 9" id="KW-0472">Membrane</keyword>
<evidence type="ECO:0000313" key="11">
    <source>
        <dbReference type="Proteomes" id="UP000651977"/>
    </source>
</evidence>
<dbReference type="PANTHER" id="PTHR39342:SF1">
    <property type="entry name" value="UPF0283 MEMBRANE PROTEIN YCJF"/>
    <property type="match status" value="1"/>
</dbReference>
<feature type="compositionally biased region" description="Acidic residues" evidence="8">
    <location>
        <begin position="39"/>
        <end position="52"/>
    </location>
</feature>
<keyword evidence="3" id="KW-1003">Cell membrane</keyword>
<dbReference type="InterPro" id="IPR021147">
    <property type="entry name" value="DUF697"/>
</dbReference>
<dbReference type="InterPro" id="IPR006507">
    <property type="entry name" value="UPF0283"/>
</dbReference>
<evidence type="ECO:0000256" key="6">
    <source>
        <dbReference type="ARBA" id="ARBA00022989"/>
    </source>
</evidence>
<accession>A0ABQ1HZ45</accession>
<keyword evidence="6 9" id="KW-1133">Transmembrane helix</keyword>
<reference evidence="11" key="1">
    <citation type="journal article" date="2019" name="Int. J. Syst. Evol. Microbiol.">
        <title>The Global Catalogue of Microorganisms (GCM) 10K type strain sequencing project: providing services to taxonomists for standard genome sequencing and annotation.</title>
        <authorList>
            <consortium name="The Broad Institute Genomics Platform"/>
            <consortium name="The Broad Institute Genome Sequencing Center for Infectious Disease"/>
            <person name="Wu L."/>
            <person name="Ma J."/>
        </authorList>
    </citation>
    <scope>NUCLEOTIDE SEQUENCE [LARGE SCALE GENOMIC DNA]</scope>
    <source>
        <strain evidence="11">CGMCC 1.10131</strain>
    </source>
</reference>
<feature type="region of interest" description="Disordered" evidence="8">
    <location>
        <begin position="31"/>
        <end position="54"/>
    </location>
</feature>
<organism evidence="10 11">
    <name type="scientific">Agarivorans gilvus</name>
    <dbReference type="NCBI Taxonomy" id="680279"/>
    <lineage>
        <taxon>Bacteria</taxon>
        <taxon>Pseudomonadati</taxon>
        <taxon>Pseudomonadota</taxon>
        <taxon>Gammaproteobacteria</taxon>
        <taxon>Alteromonadales</taxon>
        <taxon>Alteromonadaceae</taxon>
        <taxon>Agarivorans</taxon>
    </lineage>
</organism>
<dbReference type="Pfam" id="PF05128">
    <property type="entry name" value="DUF697"/>
    <property type="match status" value="1"/>
</dbReference>
<dbReference type="EMBL" id="BMDY01000006">
    <property type="protein sequence ID" value="GGB00996.1"/>
    <property type="molecule type" value="Genomic_DNA"/>
</dbReference>
<protein>
    <recommendedName>
        <fullName evidence="12">TIGR01620 family protein</fullName>
    </recommendedName>
</protein>
<evidence type="ECO:0000256" key="4">
    <source>
        <dbReference type="ARBA" id="ARBA00022519"/>
    </source>
</evidence>
<feature type="transmembrane region" description="Helical" evidence="9">
    <location>
        <begin position="98"/>
        <end position="117"/>
    </location>
</feature>
<evidence type="ECO:0000256" key="2">
    <source>
        <dbReference type="ARBA" id="ARBA00008255"/>
    </source>
</evidence>
<keyword evidence="5 9" id="KW-0812">Transmembrane</keyword>
<feature type="transmembrane region" description="Helical" evidence="9">
    <location>
        <begin position="70"/>
        <end position="92"/>
    </location>
</feature>
<evidence type="ECO:0000256" key="8">
    <source>
        <dbReference type="SAM" id="MobiDB-lite"/>
    </source>
</evidence>
<evidence type="ECO:0000256" key="9">
    <source>
        <dbReference type="SAM" id="Phobius"/>
    </source>
</evidence>
<evidence type="ECO:0000256" key="7">
    <source>
        <dbReference type="ARBA" id="ARBA00023136"/>
    </source>
</evidence>
<gene>
    <name evidence="10" type="ORF">GCM10007414_12680</name>
</gene>
<keyword evidence="11" id="KW-1185">Reference proteome</keyword>